<dbReference type="InterPro" id="IPR058268">
    <property type="entry name" value="DUF7962"/>
</dbReference>
<dbReference type="EMBL" id="JASBNA010000001">
    <property type="protein sequence ID" value="KAK7696038.1"/>
    <property type="molecule type" value="Genomic_DNA"/>
</dbReference>
<protein>
    <recommendedName>
        <fullName evidence="1">GST N-terminal domain-containing protein</fullName>
    </recommendedName>
</protein>
<accession>A0AAW0GRM4</accession>
<keyword evidence="3" id="KW-1185">Reference proteome</keyword>
<comment type="caution">
    <text evidence="2">The sequence shown here is derived from an EMBL/GenBank/DDBJ whole genome shotgun (WGS) entry which is preliminary data.</text>
</comment>
<dbReference type="CDD" id="cd00299">
    <property type="entry name" value="GST_C_family"/>
    <property type="match status" value="1"/>
</dbReference>
<dbReference type="InterPro" id="IPR036282">
    <property type="entry name" value="Glutathione-S-Trfase_C_sf"/>
</dbReference>
<reference evidence="2 3" key="1">
    <citation type="submission" date="2022-09" db="EMBL/GenBank/DDBJ databases">
        <authorList>
            <person name="Palmer J.M."/>
        </authorList>
    </citation>
    <scope>NUCLEOTIDE SEQUENCE [LARGE SCALE GENOMIC DNA]</scope>
    <source>
        <strain evidence="2 3">DSM 7382</strain>
    </source>
</reference>
<dbReference type="PANTHER" id="PTHR12782">
    <property type="entry name" value="MICROSOMAL PROSTAGLANDIN E SYNTHASE-2"/>
    <property type="match status" value="1"/>
</dbReference>
<dbReference type="Gene3D" id="1.20.1050.10">
    <property type="match status" value="1"/>
</dbReference>
<dbReference type="Proteomes" id="UP001385951">
    <property type="component" value="Unassembled WGS sequence"/>
</dbReference>
<organism evidence="2 3">
    <name type="scientific">Cerrena zonata</name>
    <dbReference type="NCBI Taxonomy" id="2478898"/>
    <lineage>
        <taxon>Eukaryota</taxon>
        <taxon>Fungi</taxon>
        <taxon>Dikarya</taxon>
        <taxon>Basidiomycota</taxon>
        <taxon>Agaricomycotina</taxon>
        <taxon>Agaricomycetes</taxon>
        <taxon>Polyporales</taxon>
        <taxon>Cerrenaceae</taxon>
        <taxon>Cerrena</taxon>
    </lineage>
</organism>
<evidence type="ECO:0000313" key="2">
    <source>
        <dbReference type="EMBL" id="KAK7696038.1"/>
    </source>
</evidence>
<dbReference type="GO" id="GO:0005739">
    <property type="term" value="C:mitochondrion"/>
    <property type="evidence" value="ECO:0007669"/>
    <property type="project" value="TreeGrafter"/>
</dbReference>
<dbReference type="AlphaFoldDB" id="A0AAW0GRM4"/>
<dbReference type="InterPro" id="IPR036249">
    <property type="entry name" value="Thioredoxin-like_sf"/>
</dbReference>
<gene>
    <name evidence="2" type="ORF">QCA50_000679</name>
</gene>
<evidence type="ECO:0000259" key="1">
    <source>
        <dbReference type="PROSITE" id="PS50404"/>
    </source>
</evidence>
<sequence>MPAIKLPVILYHYDASPFATKVKNMLLLKQIPHKRVATSMTLPRPELGEKLGVSYRRIPILAIGNDVYCDSSLIANALERHFPPSEGYKSLFPPRIDGGKSDTGLVKLLCMYWTDRKLFPMAASSLPYAKFPPAFLKDRSAFRGAQIDVKAIEAQQPFIKSEIASHLTLIEEQLLDGREWLLDTVQPGLADLSVHFILSWIRYFESVKDLFLEGNFPRSVAWLVRITEFFKNLEKQKVSPFDAINGDEAAQIICSGNHGAHEPVSFDTTQAGYLKLKQGQAVSVTPSDSGKVPTIGKLLSLNREQIVIETKGTAGTVWCHFPFMEFVIKPVSQPKL</sequence>
<evidence type="ECO:0000313" key="3">
    <source>
        <dbReference type="Proteomes" id="UP001385951"/>
    </source>
</evidence>
<dbReference type="Gene3D" id="3.40.30.110">
    <property type="match status" value="2"/>
</dbReference>
<name>A0AAW0GRM4_9APHY</name>
<dbReference type="PROSITE" id="PS50404">
    <property type="entry name" value="GST_NTER"/>
    <property type="match status" value="1"/>
</dbReference>
<dbReference type="SUPFAM" id="SSF52833">
    <property type="entry name" value="Thioredoxin-like"/>
    <property type="match status" value="1"/>
</dbReference>
<proteinExistence type="predicted"/>
<dbReference type="Pfam" id="PF25907">
    <property type="entry name" value="DUF7962"/>
    <property type="match status" value="1"/>
</dbReference>
<dbReference type="CDD" id="cd00570">
    <property type="entry name" value="GST_N_family"/>
    <property type="match status" value="1"/>
</dbReference>
<dbReference type="InterPro" id="IPR004045">
    <property type="entry name" value="Glutathione_S-Trfase_N"/>
</dbReference>
<dbReference type="SUPFAM" id="SSF47616">
    <property type="entry name" value="GST C-terminal domain-like"/>
    <property type="match status" value="1"/>
</dbReference>
<dbReference type="PANTHER" id="PTHR12782:SF5">
    <property type="entry name" value="PROSTAGLANDIN E SYNTHASE 2"/>
    <property type="match status" value="1"/>
</dbReference>
<feature type="domain" description="GST N-terminal" evidence="1">
    <location>
        <begin position="6"/>
        <end position="86"/>
    </location>
</feature>
<dbReference type="Pfam" id="PF13417">
    <property type="entry name" value="GST_N_3"/>
    <property type="match status" value="1"/>
</dbReference>